<dbReference type="SMART" id="SM01130">
    <property type="entry name" value="DHDPS"/>
    <property type="match status" value="1"/>
</dbReference>
<dbReference type="RefSeq" id="WP_010261340.1">
    <property type="nucleotide sequence ID" value="NZ_CAEG01000010.1"/>
</dbReference>
<organism evidence="8 9">
    <name type="scientific">Alistipes timonensis JC136</name>
    <dbReference type="NCBI Taxonomy" id="1033731"/>
    <lineage>
        <taxon>Bacteria</taxon>
        <taxon>Pseudomonadati</taxon>
        <taxon>Bacteroidota</taxon>
        <taxon>Bacteroidia</taxon>
        <taxon>Bacteroidales</taxon>
        <taxon>Rikenellaceae</taxon>
        <taxon>Alistipes</taxon>
    </lineage>
</organism>
<dbReference type="Gene3D" id="3.20.20.70">
    <property type="entry name" value="Aldolase class I"/>
    <property type="match status" value="1"/>
</dbReference>
<dbReference type="AlphaFoldDB" id="A0A1H4ANS8"/>
<dbReference type="PRINTS" id="PR00146">
    <property type="entry name" value="DHPICSNTHASE"/>
</dbReference>
<evidence type="ECO:0000256" key="6">
    <source>
        <dbReference type="PIRSR" id="PIRSR001365-1"/>
    </source>
</evidence>
<evidence type="ECO:0000256" key="4">
    <source>
        <dbReference type="ARBA" id="ARBA00023277"/>
    </source>
</evidence>
<reference evidence="8 9" key="1">
    <citation type="submission" date="2016-10" db="EMBL/GenBank/DDBJ databases">
        <authorList>
            <person name="de Groot N.N."/>
        </authorList>
    </citation>
    <scope>NUCLEOTIDE SEQUENCE [LARGE SCALE GENOMIC DNA]</scope>
    <source>
        <strain evidence="8 9">DSM 25383</strain>
    </source>
</reference>
<accession>A0A1H4ANS8</accession>
<evidence type="ECO:0000256" key="7">
    <source>
        <dbReference type="PIRSR" id="PIRSR001365-2"/>
    </source>
</evidence>
<keyword evidence="9" id="KW-1185">Reference proteome</keyword>
<dbReference type="PANTHER" id="PTHR12128">
    <property type="entry name" value="DIHYDRODIPICOLINATE SYNTHASE"/>
    <property type="match status" value="1"/>
</dbReference>
<protein>
    <submittedName>
        <fullName evidence="8">N-acetylneuraminate lyase</fullName>
    </submittedName>
</protein>
<evidence type="ECO:0000256" key="5">
    <source>
        <dbReference type="PIRNR" id="PIRNR001365"/>
    </source>
</evidence>
<evidence type="ECO:0000256" key="2">
    <source>
        <dbReference type="ARBA" id="ARBA00022490"/>
    </source>
</evidence>
<feature type="binding site" evidence="7">
    <location>
        <position position="214"/>
    </location>
    <ligand>
        <name>pyruvate</name>
        <dbReference type="ChEBI" id="CHEBI:15361"/>
    </ligand>
</feature>
<gene>
    <name evidence="8" type="ORF">SAMN05444145_10377</name>
</gene>
<dbReference type="SUPFAM" id="SSF51569">
    <property type="entry name" value="Aldolase"/>
    <property type="match status" value="1"/>
</dbReference>
<dbReference type="STRING" id="1033731.SAMN05444145_10377"/>
<keyword evidence="4" id="KW-0119">Carbohydrate metabolism</keyword>
<comment type="similarity">
    <text evidence="5">Belongs to the DapA family.</text>
</comment>
<evidence type="ECO:0000313" key="8">
    <source>
        <dbReference type="EMBL" id="SEA37619.1"/>
    </source>
</evidence>
<dbReference type="GO" id="GO:0016829">
    <property type="term" value="F:lyase activity"/>
    <property type="evidence" value="ECO:0007669"/>
    <property type="project" value="UniProtKB-KW"/>
</dbReference>
<dbReference type="EMBL" id="FNRI01000003">
    <property type="protein sequence ID" value="SEA37619.1"/>
    <property type="molecule type" value="Genomic_DNA"/>
</dbReference>
<evidence type="ECO:0000256" key="1">
    <source>
        <dbReference type="ARBA" id="ARBA00004496"/>
    </source>
</evidence>
<evidence type="ECO:0000256" key="3">
    <source>
        <dbReference type="ARBA" id="ARBA00023239"/>
    </source>
</evidence>
<keyword evidence="3 5" id="KW-0456">Lyase</keyword>
<dbReference type="InterPro" id="IPR013785">
    <property type="entry name" value="Aldolase_TIM"/>
</dbReference>
<proteinExistence type="inferred from homology"/>
<dbReference type="PIRSF" id="PIRSF001365">
    <property type="entry name" value="DHDPS"/>
    <property type="match status" value="1"/>
</dbReference>
<dbReference type="OrthoDB" id="9778880at2"/>
<evidence type="ECO:0000313" key="9">
    <source>
        <dbReference type="Proteomes" id="UP000183253"/>
    </source>
</evidence>
<sequence>MNAHTMIKLSGLIPAVFTPFDKSGAINLPQIRPYADKLAADGADGVFVCGSTGECTSMTVAERKSVLEAWVKAAAGRMRVIAHVGGTCQADCIELARHAAGQGVDAVGAIAPFYFKPASVEELVDFYKPIAAAVAPIPFYTYHMPSVTGVNLPMKEFLEKGSRAIPNLNGIKFTSNNFMEMLECIRLEDGRFDILNGFDEMLLCGMAAGARGGVGSTYNYSLSTYRNLYDAFLAGDIERARAFQQESVDIVHVIIRHGGGVRGGKAIMNHLGIDCGDCRLPFAPYTESEMRRLGEELDRIGFAK</sequence>
<dbReference type="GO" id="GO:0005737">
    <property type="term" value="C:cytoplasm"/>
    <property type="evidence" value="ECO:0007669"/>
    <property type="project" value="UniProtKB-SubCell"/>
</dbReference>
<feature type="active site" description="Proton donor/acceptor" evidence="6">
    <location>
        <position position="142"/>
    </location>
</feature>
<feature type="binding site" evidence="7">
    <location>
        <position position="52"/>
    </location>
    <ligand>
        <name>pyruvate</name>
        <dbReference type="ChEBI" id="CHEBI:15361"/>
    </ligand>
</feature>
<dbReference type="InterPro" id="IPR002220">
    <property type="entry name" value="DapA-like"/>
</dbReference>
<dbReference type="Proteomes" id="UP000183253">
    <property type="component" value="Unassembled WGS sequence"/>
</dbReference>
<keyword evidence="2" id="KW-0963">Cytoplasm</keyword>
<comment type="subcellular location">
    <subcellularLocation>
        <location evidence="1">Cytoplasm</location>
    </subcellularLocation>
</comment>
<feature type="active site" description="Schiff-base intermediate with substrate" evidence="6">
    <location>
        <position position="172"/>
    </location>
</feature>
<dbReference type="Pfam" id="PF00701">
    <property type="entry name" value="DHDPS"/>
    <property type="match status" value="1"/>
</dbReference>
<name>A0A1H4ANS8_9BACT</name>
<dbReference type="PANTHER" id="PTHR12128:SF21">
    <property type="entry name" value="N-ACETYLNEURAMINATE LYASE"/>
    <property type="match status" value="1"/>
</dbReference>